<name>A0A8S5TTH8_9CAUD</name>
<protein>
    <submittedName>
        <fullName evidence="1">Uncharacterized protein</fullName>
    </submittedName>
</protein>
<dbReference type="EMBL" id="BK015927">
    <property type="protein sequence ID" value="DAF85516.1"/>
    <property type="molecule type" value="Genomic_DNA"/>
</dbReference>
<accession>A0A8S5TTH8</accession>
<sequence>MNYNGEILIISPIKISLLNLVQPFSRGIFLRAKG</sequence>
<organism evidence="1">
    <name type="scientific">Siphoviridae sp. ct5jB2</name>
    <dbReference type="NCBI Taxonomy" id="2825337"/>
    <lineage>
        <taxon>Viruses</taxon>
        <taxon>Duplodnaviria</taxon>
        <taxon>Heunggongvirae</taxon>
        <taxon>Uroviricota</taxon>
        <taxon>Caudoviricetes</taxon>
    </lineage>
</organism>
<reference evidence="1" key="1">
    <citation type="journal article" date="2021" name="Proc. Natl. Acad. Sci. U.S.A.">
        <title>A Catalog of Tens of Thousands of Viruses from Human Metagenomes Reveals Hidden Associations with Chronic Diseases.</title>
        <authorList>
            <person name="Tisza M.J."/>
            <person name="Buck C.B."/>
        </authorList>
    </citation>
    <scope>NUCLEOTIDE SEQUENCE</scope>
    <source>
        <strain evidence="1">Ct5jB2</strain>
    </source>
</reference>
<evidence type="ECO:0000313" key="1">
    <source>
        <dbReference type="EMBL" id="DAF85516.1"/>
    </source>
</evidence>
<proteinExistence type="predicted"/>